<dbReference type="InterPro" id="IPR011032">
    <property type="entry name" value="GroES-like_sf"/>
</dbReference>
<feature type="domain" description="Enoyl reductase (ER)" evidence="1">
    <location>
        <begin position="138"/>
        <end position="339"/>
    </location>
</feature>
<organism evidence="2 3">
    <name type="scientific">Mycena rosella</name>
    <name type="common">Pink bonnet</name>
    <name type="synonym">Agaricus rosellus</name>
    <dbReference type="NCBI Taxonomy" id="1033263"/>
    <lineage>
        <taxon>Eukaryota</taxon>
        <taxon>Fungi</taxon>
        <taxon>Dikarya</taxon>
        <taxon>Basidiomycota</taxon>
        <taxon>Agaricomycotina</taxon>
        <taxon>Agaricomycetes</taxon>
        <taxon>Agaricomycetidae</taxon>
        <taxon>Agaricales</taxon>
        <taxon>Marasmiineae</taxon>
        <taxon>Mycenaceae</taxon>
        <taxon>Mycena</taxon>
    </lineage>
</organism>
<dbReference type="InterPro" id="IPR013154">
    <property type="entry name" value="ADH-like_N"/>
</dbReference>
<dbReference type="SMART" id="SM00829">
    <property type="entry name" value="PKS_ER"/>
    <property type="match status" value="1"/>
</dbReference>
<protein>
    <submittedName>
        <fullName evidence="2">Chaperonin 10-like protein</fullName>
    </submittedName>
</protein>
<dbReference type="SUPFAM" id="SSF50129">
    <property type="entry name" value="GroES-like"/>
    <property type="match status" value="1"/>
</dbReference>
<dbReference type="AlphaFoldDB" id="A0AAD7C0U3"/>
<dbReference type="Pfam" id="PF08240">
    <property type="entry name" value="ADH_N"/>
    <property type="match status" value="1"/>
</dbReference>
<evidence type="ECO:0000313" key="2">
    <source>
        <dbReference type="EMBL" id="KAJ7635927.1"/>
    </source>
</evidence>
<evidence type="ECO:0000259" key="1">
    <source>
        <dbReference type="SMART" id="SM00829"/>
    </source>
</evidence>
<reference evidence="2" key="1">
    <citation type="submission" date="2023-03" db="EMBL/GenBank/DDBJ databases">
        <title>Massive genome expansion in bonnet fungi (Mycena s.s.) driven by repeated elements and novel gene families across ecological guilds.</title>
        <authorList>
            <consortium name="Lawrence Berkeley National Laboratory"/>
            <person name="Harder C.B."/>
            <person name="Miyauchi S."/>
            <person name="Viragh M."/>
            <person name="Kuo A."/>
            <person name="Thoen E."/>
            <person name="Andreopoulos B."/>
            <person name="Lu D."/>
            <person name="Skrede I."/>
            <person name="Drula E."/>
            <person name="Henrissat B."/>
            <person name="Morin E."/>
            <person name="Kohler A."/>
            <person name="Barry K."/>
            <person name="LaButti K."/>
            <person name="Morin E."/>
            <person name="Salamov A."/>
            <person name="Lipzen A."/>
            <person name="Mereny Z."/>
            <person name="Hegedus B."/>
            <person name="Baldrian P."/>
            <person name="Stursova M."/>
            <person name="Weitz H."/>
            <person name="Taylor A."/>
            <person name="Grigoriev I.V."/>
            <person name="Nagy L.G."/>
            <person name="Martin F."/>
            <person name="Kauserud H."/>
        </authorList>
    </citation>
    <scope>NUCLEOTIDE SEQUENCE</scope>
    <source>
        <strain evidence="2">CBHHK067</strain>
    </source>
</reference>
<dbReference type="PANTHER" id="PTHR45348">
    <property type="entry name" value="HYPOTHETICAL OXIDOREDUCTASE (EUROFUNG)"/>
    <property type="match status" value="1"/>
</dbReference>
<dbReference type="Gene3D" id="3.40.50.720">
    <property type="entry name" value="NAD(P)-binding Rossmann-like Domain"/>
    <property type="match status" value="1"/>
</dbReference>
<dbReference type="SUPFAM" id="SSF51735">
    <property type="entry name" value="NAD(P)-binding Rossmann-fold domains"/>
    <property type="match status" value="1"/>
</dbReference>
<name>A0AAD7C0U3_MYCRO</name>
<dbReference type="Gene3D" id="3.90.180.10">
    <property type="entry name" value="Medium-chain alcohol dehydrogenases, catalytic domain"/>
    <property type="match status" value="1"/>
</dbReference>
<sequence>MEWIAHMLRWLYQRCEREAPTSEEDEGIIAEWGSGWGWGIVCGAAPEAMGQLPVLHLSACDTRNLRPYLFCILVQLWLNLGLGIMDDLVSRSEVCGRRTDGHPQFYKKKADVLTKALPAVAEVSFIRSCILIAEAPKGLTIKHARTRDRGVPTPGPEEILVRVEAAGLNPVDAHIGSIQIPMWADLPTVPGAEAAGVIVAIGNEVKGFKLGDRVAFGTAGQKVDVSSYQQYSLSHSTIITKLPPNITLEEGASIPVGLFTSYHAMYGQPPHGAGLVSAMSPGGRGKYAGQPIVILGGAGATGHFALQIARLSGFSPIITTASLKHESFLKSLVELTMRV</sequence>
<dbReference type="EMBL" id="JARKIE010000464">
    <property type="protein sequence ID" value="KAJ7635927.1"/>
    <property type="molecule type" value="Genomic_DNA"/>
</dbReference>
<dbReference type="Proteomes" id="UP001221757">
    <property type="component" value="Unassembled WGS sequence"/>
</dbReference>
<dbReference type="GO" id="GO:0016651">
    <property type="term" value="F:oxidoreductase activity, acting on NAD(P)H"/>
    <property type="evidence" value="ECO:0007669"/>
    <property type="project" value="InterPro"/>
</dbReference>
<dbReference type="InterPro" id="IPR036291">
    <property type="entry name" value="NAD(P)-bd_dom_sf"/>
</dbReference>
<dbReference type="InterPro" id="IPR047122">
    <property type="entry name" value="Trans-enoyl_RdTase-like"/>
</dbReference>
<keyword evidence="3" id="KW-1185">Reference proteome</keyword>
<proteinExistence type="predicted"/>
<dbReference type="InterPro" id="IPR020843">
    <property type="entry name" value="ER"/>
</dbReference>
<dbReference type="PANTHER" id="PTHR45348:SF2">
    <property type="entry name" value="ZINC-TYPE ALCOHOL DEHYDROGENASE-LIKE PROTEIN C2E1P3.01"/>
    <property type="match status" value="1"/>
</dbReference>
<accession>A0AAD7C0U3</accession>
<evidence type="ECO:0000313" key="3">
    <source>
        <dbReference type="Proteomes" id="UP001221757"/>
    </source>
</evidence>
<gene>
    <name evidence="2" type="ORF">B0H17DRAFT_1187462</name>
</gene>
<comment type="caution">
    <text evidence="2">The sequence shown here is derived from an EMBL/GenBank/DDBJ whole genome shotgun (WGS) entry which is preliminary data.</text>
</comment>